<reference evidence="2 3" key="1">
    <citation type="journal article" date="2018" name="Sci. Rep.">
        <title>Raphidocelis subcapitata (=Pseudokirchneriella subcapitata) provides an insight into genome evolution and environmental adaptations in the Sphaeropleales.</title>
        <authorList>
            <person name="Suzuki S."/>
            <person name="Yamaguchi H."/>
            <person name="Nakajima N."/>
            <person name="Kawachi M."/>
        </authorList>
    </citation>
    <scope>NUCLEOTIDE SEQUENCE [LARGE SCALE GENOMIC DNA]</scope>
    <source>
        <strain evidence="2 3">NIES-35</strain>
    </source>
</reference>
<protein>
    <recommendedName>
        <fullName evidence="4">DUF4440 domain-containing protein</fullName>
    </recommendedName>
</protein>
<comment type="caution">
    <text evidence="2">The sequence shown here is derived from an EMBL/GenBank/DDBJ whole genome shotgun (WGS) entry which is preliminary data.</text>
</comment>
<dbReference type="EMBL" id="BDRX01000016">
    <property type="protein sequence ID" value="GBF90300.1"/>
    <property type="molecule type" value="Genomic_DNA"/>
</dbReference>
<gene>
    <name evidence="2" type="ORF">Rsub_02406</name>
</gene>
<evidence type="ECO:0000313" key="2">
    <source>
        <dbReference type="EMBL" id="GBF90300.1"/>
    </source>
</evidence>
<accession>A0A2V0NXI8</accession>
<keyword evidence="3" id="KW-1185">Reference proteome</keyword>
<feature type="chain" id="PRO_5016074400" description="DUF4440 domain-containing protein" evidence="1">
    <location>
        <begin position="25"/>
        <end position="382"/>
    </location>
</feature>
<evidence type="ECO:0008006" key="4">
    <source>
        <dbReference type="Google" id="ProtNLM"/>
    </source>
</evidence>
<dbReference type="AlphaFoldDB" id="A0A2V0NXI8"/>
<organism evidence="2 3">
    <name type="scientific">Raphidocelis subcapitata</name>
    <dbReference type="NCBI Taxonomy" id="307507"/>
    <lineage>
        <taxon>Eukaryota</taxon>
        <taxon>Viridiplantae</taxon>
        <taxon>Chlorophyta</taxon>
        <taxon>core chlorophytes</taxon>
        <taxon>Chlorophyceae</taxon>
        <taxon>CS clade</taxon>
        <taxon>Sphaeropleales</taxon>
        <taxon>Selenastraceae</taxon>
        <taxon>Raphidocelis</taxon>
    </lineage>
</organism>
<proteinExistence type="predicted"/>
<sequence length="382" mass="36809">MASRTAKMLAIVACCALLARGAAAQAAPAAGADAAAGTKLVQDFSARLAAVVGADGAVNDAALNQLKGFMSPAYIEQRADGTRVTKYTYKPAPAEEFKISGDPTITAPTPDLLVARYSVVGPTGAADAAPRMTVFYKDPKFGWRVVSHASYNGVADCDPPAKLAAIPVSANDPNVALATKLAAAALEDITKGAPATGASLHADGSSEGAVPPAADSAAAAEVYGTVDGPVVLASYIGNFKGLKVGGKPYGDVDPRLQVFLANGGPLAGNYTSVALASFAGPKELCAPEAGEPAATAEAPAPGTGAEAAALNAAIGAAAENATALAAAAGNETAAAVGAAIANATAAVAAALPGAAAAAASAGARAPAVALAAAAVAAAALLL</sequence>
<name>A0A2V0NXI8_9CHLO</name>
<dbReference type="Proteomes" id="UP000247498">
    <property type="component" value="Unassembled WGS sequence"/>
</dbReference>
<evidence type="ECO:0000256" key="1">
    <source>
        <dbReference type="SAM" id="SignalP"/>
    </source>
</evidence>
<keyword evidence="1" id="KW-0732">Signal</keyword>
<feature type="signal peptide" evidence="1">
    <location>
        <begin position="1"/>
        <end position="24"/>
    </location>
</feature>
<dbReference type="InParanoid" id="A0A2V0NXI8"/>
<evidence type="ECO:0000313" key="3">
    <source>
        <dbReference type="Proteomes" id="UP000247498"/>
    </source>
</evidence>